<protein>
    <submittedName>
        <fullName evidence="2">Uncharacterized protein</fullName>
    </submittedName>
</protein>
<comment type="caution">
    <text evidence="2">The sequence shown here is derived from an EMBL/GenBank/DDBJ whole genome shotgun (WGS) entry which is preliminary data.</text>
</comment>
<evidence type="ECO:0000313" key="2">
    <source>
        <dbReference type="EMBL" id="KAL3827395.1"/>
    </source>
</evidence>
<dbReference type="AlphaFoldDB" id="A0ABD3SSS0"/>
<sequence>MPNRTPAPVLVIGIDEDAMAPAAFGSETASSMGATSTNASKPWEIENDSEPNEYPWQVSADDNGDNKGTDVSYPYWQVAEVSDMNSPKGCPKSSITLLLGVIFSCANWMLS</sequence>
<accession>A0ABD3SSS0</accession>
<reference evidence="2 3" key="1">
    <citation type="submission" date="2024-10" db="EMBL/GenBank/DDBJ databases">
        <title>Updated reference genomes for cyclostephanoid diatoms.</title>
        <authorList>
            <person name="Roberts W.R."/>
            <person name="Alverson A.J."/>
        </authorList>
    </citation>
    <scope>NUCLEOTIDE SEQUENCE [LARGE SCALE GENOMIC DNA]</scope>
    <source>
        <strain evidence="2 3">AJA228-03</strain>
    </source>
</reference>
<name>A0ABD3SSS0_9STRA</name>
<feature type="region of interest" description="Disordered" evidence="1">
    <location>
        <begin position="23"/>
        <end position="71"/>
    </location>
</feature>
<organism evidence="2 3">
    <name type="scientific">Cyclostephanos tholiformis</name>
    <dbReference type="NCBI Taxonomy" id="382380"/>
    <lineage>
        <taxon>Eukaryota</taxon>
        <taxon>Sar</taxon>
        <taxon>Stramenopiles</taxon>
        <taxon>Ochrophyta</taxon>
        <taxon>Bacillariophyta</taxon>
        <taxon>Coscinodiscophyceae</taxon>
        <taxon>Thalassiosirophycidae</taxon>
        <taxon>Stephanodiscales</taxon>
        <taxon>Stephanodiscaceae</taxon>
        <taxon>Cyclostephanos</taxon>
    </lineage>
</organism>
<proteinExistence type="predicted"/>
<evidence type="ECO:0000256" key="1">
    <source>
        <dbReference type="SAM" id="MobiDB-lite"/>
    </source>
</evidence>
<evidence type="ECO:0000313" key="3">
    <source>
        <dbReference type="Proteomes" id="UP001530377"/>
    </source>
</evidence>
<keyword evidence="3" id="KW-1185">Reference proteome</keyword>
<feature type="compositionally biased region" description="Polar residues" evidence="1">
    <location>
        <begin position="27"/>
        <end position="40"/>
    </location>
</feature>
<dbReference type="Proteomes" id="UP001530377">
    <property type="component" value="Unassembled WGS sequence"/>
</dbReference>
<dbReference type="EMBL" id="JALLPB020000004">
    <property type="protein sequence ID" value="KAL3827395.1"/>
    <property type="molecule type" value="Genomic_DNA"/>
</dbReference>
<gene>
    <name evidence="2" type="ORF">ACHAXA_003129</name>
</gene>